<sequence>MYPSKSFLAALVLACLPFSAQAECLSPETFEVLKGTLAGVEAVEQEGRSPDYAETIRAGDRLTVVEAVRPNRMLSYVVIDLGGQHLIRGYFETYDIAAKGVSTTGSFEALATEDGTLIPLCGESKMGPMVTEPILELLPQISGQAE</sequence>
<dbReference type="HOGENOM" id="CLU_1775171_0_0_5"/>
<proteinExistence type="predicted"/>
<dbReference type="AlphaFoldDB" id="S9QB77"/>
<comment type="caution">
    <text evidence="2">The sequence shown here is derived from an EMBL/GenBank/DDBJ whole genome shotgun (WGS) entry which is preliminary data.</text>
</comment>
<evidence type="ECO:0000313" key="3">
    <source>
        <dbReference type="Proteomes" id="UP000015351"/>
    </source>
</evidence>
<gene>
    <name evidence="2" type="ORF">thalar_02934</name>
</gene>
<dbReference type="RefSeq" id="WP_021102283.1">
    <property type="nucleotide sequence ID" value="NZ_KE557314.1"/>
</dbReference>
<accession>S9QB77</accession>
<evidence type="ECO:0000256" key="1">
    <source>
        <dbReference type="SAM" id="SignalP"/>
    </source>
</evidence>
<name>S9QB77_9RHOB</name>
<feature type="signal peptide" evidence="1">
    <location>
        <begin position="1"/>
        <end position="22"/>
    </location>
</feature>
<dbReference type="Proteomes" id="UP000015351">
    <property type="component" value="Unassembled WGS sequence"/>
</dbReference>
<dbReference type="STRING" id="1123360.thalar_02934"/>
<keyword evidence="3" id="KW-1185">Reference proteome</keyword>
<feature type="chain" id="PRO_5004567906" evidence="1">
    <location>
        <begin position="23"/>
        <end position="146"/>
    </location>
</feature>
<dbReference type="EMBL" id="AONI01000015">
    <property type="protein sequence ID" value="EPX77212.1"/>
    <property type="molecule type" value="Genomic_DNA"/>
</dbReference>
<keyword evidence="1" id="KW-0732">Signal</keyword>
<evidence type="ECO:0000313" key="2">
    <source>
        <dbReference type="EMBL" id="EPX77212.1"/>
    </source>
</evidence>
<organism evidence="2 3">
    <name type="scientific">Litoreibacter arenae DSM 19593</name>
    <dbReference type="NCBI Taxonomy" id="1123360"/>
    <lineage>
        <taxon>Bacteria</taxon>
        <taxon>Pseudomonadati</taxon>
        <taxon>Pseudomonadota</taxon>
        <taxon>Alphaproteobacteria</taxon>
        <taxon>Rhodobacterales</taxon>
        <taxon>Roseobacteraceae</taxon>
        <taxon>Litoreibacter</taxon>
    </lineage>
</organism>
<reference evidence="3" key="1">
    <citation type="journal article" date="2013" name="Stand. Genomic Sci.">
        <title>Genome sequence of the Litoreibacter arenae type strain (DSM 19593(T)), a member of the Roseobacter clade isolated from sea sand.</title>
        <authorList>
            <person name="Riedel T."/>
            <person name="Fiebig A."/>
            <person name="Petersen J."/>
            <person name="Gronow S."/>
            <person name="Kyrpides N.C."/>
            <person name="Goker M."/>
            <person name="Klenk H.P."/>
        </authorList>
    </citation>
    <scope>NUCLEOTIDE SEQUENCE [LARGE SCALE GENOMIC DNA]</scope>
    <source>
        <strain evidence="3">DSM 19593</strain>
    </source>
</reference>
<protein>
    <submittedName>
        <fullName evidence="2">Uncharacterized protein</fullName>
    </submittedName>
</protein>